<proteinExistence type="predicted"/>
<protein>
    <submittedName>
        <fullName evidence="6">FAD-dependent oxidoreductase</fullName>
    </submittedName>
</protein>
<dbReference type="PRINTS" id="PR00469">
    <property type="entry name" value="PNDRDTASEII"/>
</dbReference>
<dbReference type="InterPro" id="IPR023753">
    <property type="entry name" value="FAD/NAD-binding_dom"/>
</dbReference>
<comment type="caution">
    <text evidence="6">The sequence shown here is derived from an EMBL/GenBank/DDBJ whole genome shotgun (WGS) entry which is preliminary data.</text>
</comment>
<dbReference type="Pfam" id="PF13649">
    <property type="entry name" value="Methyltransf_25"/>
    <property type="match status" value="1"/>
</dbReference>
<dbReference type="InterPro" id="IPR029063">
    <property type="entry name" value="SAM-dependent_MTases_sf"/>
</dbReference>
<dbReference type="RefSeq" id="WP_322439363.1">
    <property type="nucleotide sequence ID" value="NZ_JAXOTQ010000005.1"/>
</dbReference>
<evidence type="ECO:0000313" key="6">
    <source>
        <dbReference type="EMBL" id="MDZ5488907.1"/>
    </source>
</evidence>
<dbReference type="Gene3D" id="3.50.50.60">
    <property type="entry name" value="FAD/NAD(P)-binding domain"/>
    <property type="match status" value="2"/>
</dbReference>
<dbReference type="InterPro" id="IPR041698">
    <property type="entry name" value="Methyltransf_25"/>
</dbReference>
<dbReference type="Proteomes" id="UP001290101">
    <property type="component" value="Unassembled WGS sequence"/>
</dbReference>
<dbReference type="Gene3D" id="3.40.50.150">
    <property type="entry name" value="Vaccinia Virus protein VP39"/>
    <property type="match status" value="1"/>
</dbReference>
<reference evidence="6 7" key="1">
    <citation type="submission" date="2023-12" db="EMBL/GenBank/DDBJ databases">
        <title>Micromonospora sp. nov., isolated from Atacama Desert.</title>
        <authorList>
            <person name="Carro L."/>
            <person name="Golinska P."/>
            <person name="Klenk H.-P."/>
            <person name="Goodfellow M."/>
        </authorList>
    </citation>
    <scope>NUCLEOTIDE SEQUENCE [LARGE SCALE GENOMIC DNA]</scope>
    <source>
        <strain evidence="6 7">4G53</strain>
    </source>
</reference>
<dbReference type="InterPro" id="IPR050097">
    <property type="entry name" value="Ferredoxin-NADP_redctase_2"/>
</dbReference>
<evidence type="ECO:0000256" key="2">
    <source>
        <dbReference type="ARBA" id="ARBA00023002"/>
    </source>
</evidence>
<dbReference type="SUPFAM" id="SSF53335">
    <property type="entry name" value="S-adenosyl-L-methionine-dependent methyltransferases"/>
    <property type="match status" value="1"/>
</dbReference>
<evidence type="ECO:0000313" key="7">
    <source>
        <dbReference type="Proteomes" id="UP001290101"/>
    </source>
</evidence>
<name>A0ABU5J8J4_9ACTN</name>
<evidence type="ECO:0000259" key="4">
    <source>
        <dbReference type="Pfam" id="PF07992"/>
    </source>
</evidence>
<accession>A0ABU5J8J4</accession>
<dbReference type="Pfam" id="PF07992">
    <property type="entry name" value="Pyr_redox_2"/>
    <property type="match status" value="1"/>
</dbReference>
<dbReference type="SUPFAM" id="SSF51905">
    <property type="entry name" value="FAD/NAD(P)-binding domain"/>
    <property type="match status" value="1"/>
</dbReference>
<organism evidence="6 7">
    <name type="scientific">Micromonospora sicca</name>
    <dbReference type="NCBI Taxonomy" id="2202420"/>
    <lineage>
        <taxon>Bacteria</taxon>
        <taxon>Bacillati</taxon>
        <taxon>Actinomycetota</taxon>
        <taxon>Actinomycetes</taxon>
        <taxon>Micromonosporales</taxon>
        <taxon>Micromonosporaceae</taxon>
        <taxon>Micromonospora</taxon>
    </lineage>
</organism>
<comment type="catalytic activity">
    <reaction evidence="3">
        <text>[thioredoxin]-dithiol + NADP(+) = [thioredoxin]-disulfide + NADPH + H(+)</text>
        <dbReference type="Rhea" id="RHEA:20345"/>
        <dbReference type="Rhea" id="RHEA-COMP:10698"/>
        <dbReference type="Rhea" id="RHEA-COMP:10700"/>
        <dbReference type="ChEBI" id="CHEBI:15378"/>
        <dbReference type="ChEBI" id="CHEBI:29950"/>
        <dbReference type="ChEBI" id="CHEBI:50058"/>
        <dbReference type="ChEBI" id="CHEBI:57783"/>
        <dbReference type="ChEBI" id="CHEBI:58349"/>
        <dbReference type="EC" id="1.8.1.9"/>
    </reaction>
</comment>
<dbReference type="InterPro" id="IPR036188">
    <property type="entry name" value="FAD/NAD-bd_sf"/>
</dbReference>
<feature type="domain" description="Methyltransferase" evidence="5">
    <location>
        <begin position="359"/>
        <end position="453"/>
    </location>
</feature>
<feature type="domain" description="FAD/NAD(P)-binding" evidence="4">
    <location>
        <begin position="5"/>
        <end position="290"/>
    </location>
</feature>
<dbReference type="EMBL" id="JAXOTQ010000005">
    <property type="protein sequence ID" value="MDZ5488907.1"/>
    <property type="molecule type" value="Genomic_DNA"/>
</dbReference>
<evidence type="ECO:0000256" key="1">
    <source>
        <dbReference type="ARBA" id="ARBA00022630"/>
    </source>
</evidence>
<keyword evidence="7" id="KW-1185">Reference proteome</keyword>
<keyword evidence="2" id="KW-0560">Oxidoreductase</keyword>
<keyword evidence="1" id="KW-0285">Flavoprotein</keyword>
<dbReference type="PRINTS" id="PR00368">
    <property type="entry name" value="FADPNR"/>
</dbReference>
<dbReference type="PANTHER" id="PTHR48105">
    <property type="entry name" value="THIOREDOXIN REDUCTASE 1-RELATED-RELATED"/>
    <property type="match status" value="1"/>
</dbReference>
<dbReference type="CDD" id="cd02440">
    <property type="entry name" value="AdoMet_MTases"/>
    <property type="match status" value="1"/>
</dbReference>
<gene>
    <name evidence="6" type="ORF">U2F25_05380</name>
</gene>
<sequence length="526" mass="55224">MNDRYDVVVVGGGAAGLAGALALARARRSVLVIDAGQPRNAPAGQVHNFLGHDGTPPADLLAAGRDEVTRYGGEIVAGTAEDATRDGDGFLVTLHDGRDVRARRLLVTTGLVDELPDVPGLAGRWGRDVLHCPYCHGWEVRDRRIGVLATGPLAAHQAQLWRQWSPHVTLLLHDVPEPDAEEAERLAARGIAVVDGPVAALEVTGDALTGVRLASGEVVALDAVVVAARATARAGVLRSLGLAPADVEMAGHVVGAQIPADPTGATAVPGVWVAGNVADVRAQVVTAAGAGLTAGAAVNADLVAEETDDAVAGYRRDLSTMFERAAWEERYQARPAVWSGRPNPQLVAEATALAPGRALEVGCGEGADAVWLAQRGWQVTAVDIADTALRRAAAHAEAAGEPVAARITWTQADLREQPPAGRYDLVSAQYMHLPGDARRQLFARLAAAVAPGGTLLIVGHHPSDLRTTAHRMHFPDMMYTAEEVAADLDPDVWQVCAAEARPRAAVDHDGRDITIHDAVLVARRRS</sequence>
<evidence type="ECO:0000259" key="5">
    <source>
        <dbReference type="Pfam" id="PF13649"/>
    </source>
</evidence>
<evidence type="ECO:0000256" key="3">
    <source>
        <dbReference type="ARBA" id="ARBA00048132"/>
    </source>
</evidence>